<dbReference type="PANTHER" id="PTHR43280">
    <property type="entry name" value="ARAC-FAMILY TRANSCRIPTIONAL REGULATOR"/>
    <property type="match status" value="1"/>
</dbReference>
<protein>
    <submittedName>
        <fullName evidence="5">Helix-turn-helix domain-containing protein</fullName>
    </submittedName>
</protein>
<dbReference type="InterPro" id="IPR020449">
    <property type="entry name" value="Tscrpt_reg_AraC-type_HTH"/>
</dbReference>
<name>A0ABY5VJT5_9FIRM</name>
<keyword evidence="3" id="KW-0804">Transcription</keyword>
<accession>A0ABY5VJT5</accession>
<evidence type="ECO:0000256" key="2">
    <source>
        <dbReference type="ARBA" id="ARBA00023125"/>
    </source>
</evidence>
<dbReference type="EMBL" id="CP102290">
    <property type="protein sequence ID" value="UWP60819.1"/>
    <property type="molecule type" value="Genomic_DNA"/>
</dbReference>
<dbReference type="Pfam" id="PF12833">
    <property type="entry name" value="HTH_18"/>
    <property type="match status" value="1"/>
</dbReference>
<dbReference type="PANTHER" id="PTHR43280:SF28">
    <property type="entry name" value="HTH-TYPE TRANSCRIPTIONAL ACTIVATOR RHAS"/>
    <property type="match status" value="1"/>
</dbReference>
<organism evidence="5 6">
    <name type="scientific">Ruminococcus gauvreauii</name>
    <dbReference type="NCBI Taxonomy" id="438033"/>
    <lineage>
        <taxon>Bacteria</taxon>
        <taxon>Bacillati</taxon>
        <taxon>Bacillota</taxon>
        <taxon>Clostridia</taxon>
        <taxon>Eubacteriales</taxon>
        <taxon>Oscillospiraceae</taxon>
        <taxon>Ruminococcus</taxon>
    </lineage>
</organism>
<dbReference type="PRINTS" id="PR00032">
    <property type="entry name" value="HTHARAC"/>
</dbReference>
<evidence type="ECO:0000313" key="6">
    <source>
        <dbReference type="Proteomes" id="UP001060164"/>
    </source>
</evidence>
<dbReference type="RefSeq" id="WP_028527522.1">
    <property type="nucleotide sequence ID" value="NZ_CABLBR010000003.1"/>
</dbReference>
<dbReference type="InterPro" id="IPR003313">
    <property type="entry name" value="AraC-bd"/>
</dbReference>
<dbReference type="SMART" id="SM00342">
    <property type="entry name" value="HTH_ARAC"/>
    <property type="match status" value="1"/>
</dbReference>
<dbReference type="Pfam" id="PF02311">
    <property type="entry name" value="AraC_binding"/>
    <property type="match status" value="1"/>
</dbReference>
<reference evidence="5" key="1">
    <citation type="journal article" date="2022" name="Cell">
        <title>Design, construction, and in vivo augmentation of a complex gut microbiome.</title>
        <authorList>
            <person name="Cheng A.G."/>
            <person name="Ho P.Y."/>
            <person name="Aranda-Diaz A."/>
            <person name="Jain S."/>
            <person name="Yu F.B."/>
            <person name="Meng X."/>
            <person name="Wang M."/>
            <person name="Iakiviak M."/>
            <person name="Nagashima K."/>
            <person name="Zhao A."/>
            <person name="Murugkar P."/>
            <person name="Patil A."/>
            <person name="Atabakhsh K."/>
            <person name="Weakley A."/>
            <person name="Yan J."/>
            <person name="Brumbaugh A.R."/>
            <person name="Higginbottom S."/>
            <person name="Dimas A."/>
            <person name="Shiver A.L."/>
            <person name="Deutschbauer A."/>
            <person name="Neff N."/>
            <person name="Sonnenburg J.L."/>
            <person name="Huang K.C."/>
            <person name="Fischbach M.A."/>
        </authorList>
    </citation>
    <scope>NUCLEOTIDE SEQUENCE</scope>
    <source>
        <strain evidence="5">DSM 19829</strain>
    </source>
</reference>
<dbReference type="InterPro" id="IPR018060">
    <property type="entry name" value="HTH_AraC"/>
</dbReference>
<evidence type="ECO:0000313" key="5">
    <source>
        <dbReference type="EMBL" id="UWP60819.1"/>
    </source>
</evidence>
<dbReference type="Gene3D" id="1.10.10.60">
    <property type="entry name" value="Homeodomain-like"/>
    <property type="match status" value="2"/>
</dbReference>
<keyword evidence="6" id="KW-1185">Reference proteome</keyword>
<dbReference type="Proteomes" id="UP001060164">
    <property type="component" value="Chromosome"/>
</dbReference>
<evidence type="ECO:0000256" key="3">
    <source>
        <dbReference type="ARBA" id="ARBA00023163"/>
    </source>
</evidence>
<evidence type="ECO:0000256" key="1">
    <source>
        <dbReference type="ARBA" id="ARBA00023015"/>
    </source>
</evidence>
<dbReference type="InterPro" id="IPR037923">
    <property type="entry name" value="HTH-like"/>
</dbReference>
<keyword evidence="1" id="KW-0805">Transcription regulation</keyword>
<dbReference type="InterPro" id="IPR009057">
    <property type="entry name" value="Homeodomain-like_sf"/>
</dbReference>
<proteinExistence type="predicted"/>
<dbReference type="SUPFAM" id="SSF51215">
    <property type="entry name" value="Regulatory protein AraC"/>
    <property type="match status" value="1"/>
</dbReference>
<evidence type="ECO:0000259" key="4">
    <source>
        <dbReference type="PROSITE" id="PS01124"/>
    </source>
</evidence>
<dbReference type="SUPFAM" id="SSF46689">
    <property type="entry name" value="Homeodomain-like"/>
    <property type="match status" value="2"/>
</dbReference>
<keyword evidence="2" id="KW-0238">DNA-binding</keyword>
<dbReference type="PROSITE" id="PS01124">
    <property type="entry name" value="HTH_ARAC_FAMILY_2"/>
    <property type="match status" value="1"/>
</dbReference>
<gene>
    <name evidence="5" type="ORF">NQ502_07225</name>
</gene>
<dbReference type="InterPro" id="IPR014710">
    <property type="entry name" value="RmlC-like_jellyroll"/>
</dbReference>
<sequence>MQEIREQNFQTYNDTSSVNICKFHHEFQAKEVPLHSHEEYCELVYLQKGRAALNIGGQSIQAQSGALIFLEKAVAHEGSYQALERCGKTERYVLKLRNTDRLLPPEYHPVISLDTPRILTSLFQLIEREYLSREAGWELICTNTLETLFQLIRRNAQPVQNIPESSTRVQQLADDIIAYIHTHYCEKISLQSVADNFYISPYYLSHLLKDQRNISMMQYVIQLRISEAQMLLRDTDYSVRQVAKMTGYQNFNYFLNVFKKKTGTTPNAYRSRHF</sequence>
<feature type="domain" description="HTH araC/xylS-type" evidence="4">
    <location>
        <begin position="174"/>
        <end position="272"/>
    </location>
</feature>
<dbReference type="Gene3D" id="2.60.120.10">
    <property type="entry name" value="Jelly Rolls"/>
    <property type="match status" value="1"/>
</dbReference>